<dbReference type="STRING" id="588581.Cpap_0629"/>
<sequence length="65" mass="7419">MIRLTRLNKTTFVLNSDLIECFESTPDTVITLTNSKKYVVCESIDEVVEKVMQFKAGILKYANES</sequence>
<keyword evidence="1" id="KW-0969">Cilium</keyword>
<dbReference type="Proteomes" id="UP000003860">
    <property type="component" value="Unassembled WGS sequence"/>
</dbReference>
<dbReference type="Pfam" id="PF06289">
    <property type="entry name" value="FlbD"/>
    <property type="match status" value="1"/>
</dbReference>
<dbReference type="eggNOG" id="COG1582">
    <property type="taxonomic scope" value="Bacteria"/>
</dbReference>
<dbReference type="OrthoDB" id="9799862at2"/>
<evidence type="ECO:0000313" key="1">
    <source>
        <dbReference type="EMBL" id="EGD46023.1"/>
    </source>
</evidence>
<protein>
    <submittedName>
        <fullName evidence="1">Flagellar FlbD family protein</fullName>
    </submittedName>
</protein>
<dbReference type="PANTHER" id="PTHR39185:SF1">
    <property type="entry name" value="SWARMING MOTILITY PROTEIN SWRD"/>
    <property type="match status" value="1"/>
</dbReference>
<gene>
    <name evidence="1" type="ORF">Cpap_0629</name>
</gene>
<dbReference type="RefSeq" id="WP_004622001.1">
    <property type="nucleotide sequence ID" value="NZ_ACXX02000017.1"/>
</dbReference>
<proteinExistence type="predicted"/>
<comment type="caution">
    <text evidence="1">The sequence shown here is derived from an EMBL/GenBank/DDBJ whole genome shotgun (WGS) entry which is preliminary data.</text>
</comment>
<organism evidence="1 2">
    <name type="scientific">Ruminiclostridium papyrosolvens DSM 2782</name>
    <dbReference type="NCBI Taxonomy" id="588581"/>
    <lineage>
        <taxon>Bacteria</taxon>
        <taxon>Bacillati</taxon>
        <taxon>Bacillota</taxon>
        <taxon>Clostridia</taxon>
        <taxon>Eubacteriales</taxon>
        <taxon>Oscillospiraceae</taxon>
        <taxon>Ruminiclostridium</taxon>
    </lineage>
</organism>
<keyword evidence="1" id="KW-0966">Cell projection</keyword>
<dbReference type="PANTHER" id="PTHR39185">
    <property type="entry name" value="SWARMING MOTILITY PROTEIN SWRD"/>
    <property type="match status" value="1"/>
</dbReference>
<accession>F1THP1</accession>
<keyword evidence="2" id="KW-1185">Reference proteome</keyword>
<evidence type="ECO:0000313" key="2">
    <source>
        <dbReference type="Proteomes" id="UP000003860"/>
    </source>
</evidence>
<name>F1THP1_9FIRM</name>
<reference evidence="1" key="1">
    <citation type="submission" date="2009-07" db="EMBL/GenBank/DDBJ databases">
        <authorList>
            <consortium name="US DOE Joint Genome Institute (JGI-PGF)"/>
            <person name="Lucas S."/>
            <person name="Copeland A."/>
            <person name="Lapidus A."/>
            <person name="Glavina del Rio T."/>
            <person name="Tice H."/>
            <person name="Bruce D."/>
            <person name="Goodwin L."/>
            <person name="Pitluck S."/>
            <person name="Larimer F."/>
            <person name="Land M.L."/>
            <person name="Mouttaki H."/>
            <person name="He Z."/>
            <person name="Zhou J."/>
            <person name="Hemme C.L."/>
        </authorList>
    </citation>
    <scope>NUCLEOTIDE SEQUENCE [LARGE SCALE GENOMIC DNA]</scope>
    <source>
        <strain evidence="1">DSM 2782</strain>
    </source>
</reference>
<reference evidence="1" key="2">
    <citation type="submission" date="2011-01" db="EMBL/GenBank/DDBJ databases">
        <title>The Non-contiguous Finished genome of Clostridium papyrosolvens.</title>
        <authorList>
            <person name="Lucas S."/>
            <person name="Copeland A."/>
            <person name="Lapidus A."/>
            <person name="Cheng J.-F."/>
            <person name="Goodwin L."/>
            <person name="Pitluck S."/>
            <person name="Misra M."/>
            <person name="Chertkov O."/>
            <person name="Detter J.C."/>
            <person name="Han C."/>
            <person name="Tapia R."/>
            <person name="Land M."/>
            <person name="Hauser L."/>
            <person name="Kyrpides N."/>
            <person name="Ivanova N."/>
            <person name="Pagani I."/>
            <person name="Mouttaki H."/>
            <person name="He Z."/>
            <person name="Zhou J."/>
            <person name="Hemme C.L."/>
            <person name="Woyke T."/>
        </authorList>
    </citation>
    <scope>NUCLEOTIDE SEQUENCE [LARGE SCALE GENOMIC DNA]</scope>
    <source>
        <strain evidence="1">DSM 2782</strain>
    </source>
</reference>
<dbReference type="AlphaFoldDB" id="F1THP1"/>
<dbReference type="EMBL" id="ACXX02000017">
    <property type="protein sequence ID" value="EGD46023.1"/>
    <property type="molecule type" value="Genomic_DNA"/>
</dbReference>
<dbReference type="InterPro" id="IPR009384">
    <property type="entry name" value="SwrD-like"/>
</dbReference>
<keyword evidence="1" id="KW-0282">Flagellum</keyword>